<evidence type="ECO:0000256" key="1">
    <source>
        <dbReference type="SAM" id="MobiDB-lite"/>
    </source>
</evidence>
<feature type="compositionally biased region" description="Low complexity" evidence="1">
    <location>
        <begin position="8"/>
        <end position="25"/>
    </location>
</feature>
<dbReference type="Proteomes" id="UP000000343">
    <property type="component" value="Plasmid pACIX904"/>
</dbReference>
<keyword evidence="2" id="KW-0614">Plasmid</keyword>
<evidence type="ECO:0000313" key="2">
    <source>
        <dbReference type="EMBL" id="ADW71457.1"/>
    </source>
</evidence>
<proteinExistence type="predicted"/>
<dbReference type="HOGENOM" id="CLU_1249166_0_0_0"/>
<accession>E8X7M3</accession>
<name>E8X7M3_GRATM</name>
<keyword evidence="3" id="KW-1185">Reference proteome</keyword>
<feature type="region of interest" description="Disordered" evidence="1">
    <location>
        <begin position="1"/>
        <end position="33"/>
    </location>
</feature>
<evidence type="ECO:0000313" key="3">
    <source>
        <dbReference type="Proteomes" id="UP000000343"/>
    </source>
</evidence>
<reference evidence="3" key="1">
    <citation type="submission" date="2011-01" db="EMBL/GenBank/DDBJ databases">
        <title>Complete sequence of plasmid4 of Acidobacterium sp. MP5ACTX9.</title>
        <authorList>
            <consortium name="US DOE Joint Genome Institute"/>
            <person name="Lucas S."/>
            <person name="Copeland A."/>
            <person name="Lapidus A."/>
            <person name="Cheng J.-F."/>
            <person name="Goodwin L."/>
            <person name="Pitluck S."/>
            <person name="Teshima H."/>
            <person name="Detter J.C."/>
            <person name="Han C."/>
            <person name="Tapia R."/>
            <person name="Land M."/>
            <person name="Hauser L."/>
            <person name="Kyrpides N."/>
            <person name="Ivanova N."/>
            <person name="Ovchinnikova G."/>
            <person name="Pagani I."/>
            <person name="Rawat S.R."/>
            <person name="Mannisto M."/>
            <person name="Haggblom M.M."/>
            <person name="Woyke T."/>
        </authorList>
    </citation>
    <scope>NUCLEOTIDE SEQUENCE [LARGE SCALE GENOMIC DNA]</scope>
    <source>
        <strain evidence="3">MP5ACTX9</strain>
        <plasmid evidence="3">Plasmid pACIX904</plasmid>
    </source>
</reference>
<geneLocation type="plasmid" evidence="2 3">
    <name>pACIX904</name>
</geneLocation>
<dbReference type="KEGG" id="acm:AciX9_4516"/>
<gene>
    <name evidence="2" type="ordered locus">AciX9_4516</name>
</gene>
<dbReference type="OrthoDB" id="63182at2"/>
<dbReference type="eggNOG" id="ENOG5032X9E">
    <property type="taxonomic scope" value="Bacteria"/>
</dbReference>
<dbReference type="AlphaFoldDB" id="E8X7M3"/>
<protein>
    <submittedName>
        <fullName evidence="2">Uncharacterized protein</fullName>
    </submittedName>
</protein>
<sequence>MIEDISLPVTPTATTSAISTPTPTVLPSMASATPQESSSLSWRSFNYGGKTHTFPQLEPDTFVFVRPDSKEAPSEKFTVDIRYTDHCFTRSPRPGEEYDLSQVWSMRTLGNGVKKVRLFCPMRNELSKLLPDLIRSFPDKKPHHNKEKRNFFTVDTLTYQGNPVKYDIIFSVRKSGKGRLELLVETAYVDEPDYPAAPLDGRRVRFWIILNNTLKGIKIPN</sequence>
<dbReference type="RefSeq" id="WP_013573176.1">
    <property type="nucleotide sequence ID" value="NC_015059.1"/>
</dbReference>
<dbReference type="EMBL" id="CP002484">
    <property type="protein sequence ID" value="ADW71457.1"/>
    <property type="molecule type" value="Genomic_DNA"/>
</dbReference>
<organism evidence="3">
    <name type="scientific">Granulicella tundricola (strain ATCC BAA-1859 / DSM 23138 / MP5ACTX9)</name>
    <dbReference type="NCBI Taxonomy" id="1198114"/>
    <lineage>
        <taxon>Bacteria</taxon>
        <taxon>Pseudomonadati</taxon>
        <taxon>Acidobacteriota</taxon>
        <taxon>Terriglobia</taxon>
        <taxon>Terriglobales</taxon>
        <taxon>Acidobacteriaceae</taxon>
        <taxon>Granulicella</taxon>
    </lineage>
</organism>
<dbReference type="PaxDb" id="1198114-AciX9_4516"/>